<sequence>MPSSGSFMLSPAPAPCPSGRRFCRAQLTHLPAMGNANASQSPETDAGKEAGANREADADRKARAAGEEETQGGTGPRPGSPPGPDSSSGPAPNSGSDPNSGPGSSHGGAGRQTEASLPGTGRAGEKEESASSARARPTGTQPARRQRDWDAFAFQHEKLKHLTTVGLVLSGGIITLFQSEMMEPSPLALIALVLPVVSSMLTLAAQVSLGNEASTTEPMAAERTRDSFGVPVAVHWVGLAALFLLASSLGWLASFFFRDTGLLP</sequence>
<protein>
    <submittedName>
        <fullName evidence="3">Uncharacterized protein</fullName>
    </submittedName>
</protein>
<feature type="compositionally biased region" description="Basic and acidic residues" evidence="1">
    <location>
        <begin position="45"/>
        <end position="66"/>
    </location>
</feature>
<name>D5H4Z8_SALRM</name>
<feature type="transmembrane region" description="Helical" evidence="2">
    <location>
        <begin position="187"/>
        <end position="209"/>
    </location>
</feature>
<keyword evidence="2" id="KW-0812">Transmembrane</keyword>
<feature type="compositionally biased region" description="Low complexity" evidence="1">
    <location>
        <begin position="85"/>
        <end position="103"/>
    </location>
</feature>
<dbReference type="AlphaFoldDB" id="D5H4Z8"/>
<evidence type="ECO:0000256" key="1">
    <source>
        <dbReference type="SAM" id="MobiDB-lite"/>
    </source>
</evidence>
<feature type="transmembrane region" description="Helical" evidence="2">
    <location>
        <begin position="233"/>
        <end position="257"/>
    </location>
</feature>
<evidence type="ECO:0000313" key="4">
    <source>
        <dbReference type="Proteomes" id="UP000000933"/>
    </source>
</evidence>
<evidence type="ECO:0000256" key="2">
    <source>
        <dbReference type="SAM" id="Phobius"/>
    </source>
</evidence>
<evidence type="ECO:0000313" key="3">
    <source>
        <dbReference type="EMBL" id="CBH23103.1"/>
    </source>
</evidence>
<accession>D5H4Z8</accession>
<feature type="region of interest" description="Disordered" evidence="1">
    <location>
        <begin position="33"/>
        <end position="146"/>
    </location>
</feature>
<gene>
    <name evidence="3" type="ordered locus">SRM_00182</name>
</gene>
<proteinExistence type="predicted"/>
<keyword evidence="2" id="KW-0472">Membrane</keyword>
<organism evidence="3 4">
    <name type="scientific">Salinibacter ruber (strain M8)</name>
    <dbReference type="NCBI Taxonomy" id="761659"/>
    <lineage>
        <taxon>Bacteria</taxon>
        <taxon>Pseudomonadati</taxon>
        <taxon>Rhodothermota</taxon>
        <taxon>Rhodothermia</taxon>
        <taxon>Rhodothermales</taxon>
        <taxon>Salinibacteraceae</taxon>
        <taxon>Salinibacter</taxon>
    </lineage>
</organism>
<dbReference type="KEGG" id="srm:SRM_00182"/>
<reference evidence="3 4" key="1">
    <citation type="journal article" date="2010" name="ISME J.">
        <title>Fine-scale evolution: genomic, phenotypic and ecological differentiation in two coexisting Salinibacter ruber strains.</title>
        <authorList>
            <person name="Pena A."/>
            <person name="Teeling H."/>
            <person name="Huerta-Cepas J."/>
            <person name="Santos F."/>
            <person name="Yarza P."/>
            <person name="Brito-Echeverria J."/>
            <person name="Lucio M."/>
            <person name="Schmitt-Kopplin P."/>
            <person name="Meseguer I."/>
            <person name="Schenowitz C."/>
            <person name="Dossat C."/>
            <person name="Barbe V."/>
            <person name="Dopazo J."/>
            <person name="Rossello-Mora R."/>
            <person name="Schuler M."/>
            <person name="Glockner F.O."/>
            <person name="Amann R."/>
            <person name="Gabaldon T."/>
            <person name="Anton J."/>
        </authorList>
    </citation>
    <scope>NUCLEOTIDE SEQUENCE [LARGE SCALE GENOMIC DNA]</scope>
    <source>
        <strain evidence="3 4">M8</strain>
    </source>
</reference>
<reference evidence="4" key="2">
    <citation type="submission" date="2010-04" db="EMBL/GenBank/DDBJ databases">
        <title>Genome sequence of Salinibacter ruber M8.</title>
        <authorList>
            <consortium name="Genoscope"/>
        </authorList>
    </citation>
    <scope>NUCLEOTIDE SEQUENCE [LARGE SCALE GENOMIC DNA]</scope>
    <source>
        <strain evidence="4">M8</strain>
    </source>
</reference>
<keyword evidence="2" id="KW-1133">Transmembrane helix</keyword>
<dbReference type="HOGENOM" id="CLU_1053328_0_0_10"/>
<feature type="region of interest" description="Disordered" evidence="1">
    <location>
        <begin position="1"/>
        <end position="20"/>
    </location>
</feature>
<dbReference type="EMBL" id="FP565814">
    <property type="protein sequence ID" value="CBH23103.1"/>
    <property type="molecule type" value="Genomic_DNA"/>
</dbReference>
<dbReference type="Proteomes" id="UP000000933">
    <property type="component" value="Chromosome"/>
</dbReference>